<evidence type="ECO:0000256" key="1">
    <source>
        <dbReference type="SAM" id="Phobius"/>
    </source>
</evidence>
<dbReference type="Proteomes" id="UP000735302">
    <property type="component" value="Unassembled WGS sequence"/>
</dbReference>
<feature type="transmembrane region" description="Helical" evidence="1">
    <location>
        <begin position="6"/>
        <end position="24"/>
    </location>
</feature>
<keyword evidence="1" id="KW-1133">Transmembrane helix</keyword>
<proteinExistence type="predicted"/>
<sequence length="129" mass="14698">MDHMVILFNMLDLASIVAAILFWLKFPNHKLAKSDNCRLFQIDIARALTCQQKLRIIASQNLPRQLKQTMEQQLGCFEIGARGQRRPGENAIEADPKKRKRCAQCPAKKDMKTSVFCDKCGISVCRCTE</sequence>
<evidence type="ECO:0000313" key="2">
    <source>
        <dbReference type="EMBL" id="GFN94920.1"/>
    </source>
</evidence>
<evidence type="ECO:0000313" key="3">
    <source>
        <dbReference type="Proteomes" id="UP000735302"/>
    </source>
</evidence>
<dbReference type="EMBL" id="BLXT01002484">
    <property type="protein sequence ID" value="GFN94920.1"/>
    <property type="molecule type" value="Genomic_DNA"/>
</dbReference>
<keyword evidence="1" id="KW-0472">Membrane</keyword>
<gene>
    <name evidence="2" type="ORF">PoB_002142600</name>
</gene>
<name>A0AAV3ZG89_9GAST</name>
<comment type="caution">
    <text evidence="2">The sequence shown here is derived from an EMBL/GenBank/DDBJ whole genome shotgun (WGS) entry which is preliminary data.</text>
</comment>
<reference evidence="2 3" key="1">
    <citation type="journal article" date="2021" name="Elife">
        <title>Chloroplast acquisition without the gene transfer in kleptoplastic sea slugs, Plakobranchus ocellatus.</title>
        <authorList>
            <person name="Maeda T."/>
            <person name="Takahashi S."/>
            <person name="Yoshida T."/>
            <person name="Shimamura S."/>
            <person name="Takaki Y."/>
            <person name="Nagai Y."/>
            <person name="Toyoda A."/>
            <person name="Suzuki Y."/>
            <person name="Arimoto A."/>
            <person name="Ishii H."/>
            <person name="Satoh N."/>
            <person name="Nishiyama T."/>
            <person name="Hasebe M."/>
            <person name="Maruyama T."/>
            <person name="Minagawa J."/>
            <person name="Obokata J."/>
            <person name="Shigenobu S."/>
        </authorList>
    </citation>
    <scope>NUCLEOTIDE SEQUENCE [LARGE SCALE GENOMIC DNA]</scope>
</reference>
<accession>A0AAV3ZG89</accession>
<keyword evidence="3" id="KW-1185">Reference proteome</keyword>
<dbReference type="AlphaFoldDB" id="A0AAV3ZG89"/>
<keyword evidence="1" id="KW-0812">Transmembrane</keyword>
<organism evidence="2 3">
    <name type="scientific">Plakobranchus ocellatus</name>
    <dbReference type="NCBI Taxonomy" id="259542"/>
    <lineage>
        <taxon>Eukaryota</taxon>
        <taxon>Metazoa</taxon>
        <taxon>Spiralia</taxon>
        <taxon>Lophotrochozoa</taxon>
        <taxon>Mollusca</taxon>
        <taxon>Gastropoda</taxon>
        <taxon>Heterobranchia</taxon>
        <taxon>Euthyneura</taxon>
        <taxon>Panpulmonata</taxon>
        <taxon>Sacoglossa</taxon>
        <taxon>Placobranchoidea</taxon>
        <taxon>Plakobranchidae</taxon>
        <taxon>Plakobranchus</taxon>
    </lineage>
</organism>
<protein>
    <submittedName>
        <fullName evidence="2">PiggyBac transposable element-derived protein 3</fullName>
    </submittedName>
</protein>